<proteinExistence type="predicted"/>
<dbReference type="PROSITE" id="PS50977">
    <property type="entry name" value="HTH_TETR_2"/>
    <property type="match status" value="1"/>
</dbReference>
<dbReference type="PANTHER" id="PTHR47506">
    <property type="entry name" value="TRANSCRIPTIONAL REGULATORY PROTEIN"/>
    <property type="match status" value="1"/>
</dbReference>
<protein>
    <submittedName>
        <fullName evidence="6">Transcriptional regulator</fullName>
    </submittedName>
</protein>
<dbReference type="Pfam" id="PF00440">
    <property type="entry name" value="TetR_N"/>
    <property type="match status" value="1"/>
</dbReference>
<evidence type="ECO:0000256" key="1">
    <source>
        <dbReference type="ARBA" id="ARBA00023015"/>
    </source>
</evidence>
<name>M8DBB2_9BACL</name>
<dbReference type="STRING" id="1300222.I532_21560"/>
<dbReference type="Proteomes" id="UP000012081">
    <property type="component" value="Unassembled WGS sequence"/>
</dbReference>
<dbReference type="PANTHER" id="PTHR47506:SF6">
    <property type="entry name" value="HTH-TYPE TRANSCRIPTIONAL REPRESSOR NEMR"/>
    <property type="match status" value="1"/>
</dbReference>
<keyword evidence="3" id="KW-0804">Transcription</keyword>
<comment type="caution">
    <text evidence="6">The sequence shown here is derived from an EMBL/GenBank/DDBJ whole genome shotgun (WGS) entry which is preliminary data.</text>
</comment>
<dbReference type="InterPro" id="IPR001647">
    <property type="entry name" value="HTH_TetR"/>
</dbReference>
<evidence type="ECO:0000256" key="4">
    <source>
        <dbReference type="PROSITE-ProRule" id="PRU00335"/>
    </source>
</evidence>
<evidence type="ECO:0000256" key="3">
    <source>
        <dbReference type="ARBA" id="ARBA00023163"/>
    </source>
</evidence>
<sequence>MAPRVSEDYKNRKRLELLRAAKQVFMKKGYTRTTMQDIMDEAGVSRGALYAYFDNIEHVYRELLRHEDEQELHFFDPDDTSTAWQQLTSWIQKQQKEIEAIERSLLLANSEFFLSIHSQPENESRRYLTARYQRMAEAIVDFVQKGTARMELQPRLPAESIALYLISFIDGLMLDTFQLGPEKTRVSAQIDVLLFSLKEMLCPVEETASPS</sequence>
<reference evidence="6 7" key="1">
    <citation type="submission" date="2013-03" db="EMBL/GenBank/DDBJ databases">
        <title>Assembly of a new bacterial strain Brevibacillus borstelensis AK1.</title>
        <authorList>
            <person name="Rajan I."/>
            <person name="PoliReddy D."/>
            <person name="Sugumar T."/>
            <person name="Rathinam K."/>
            <person name="Alqarawi S."/>
            <person name="Khalil A.B."/>
            <person name="Sivakumar N."/>
        </authorList>
    </citation>
    <scope>NUCLEOTIDE SEQUENCE [LARGE SCALE GENOMIC DNA]</scope>
    <source>
        <strain evidence="6 7">AK1</strain>
    </source>
</reference>
<evidence type="ECO:0000313" key="7">
    <source>
        <dbReference type="Proteomes" id="UP000012081"/>
    </source>
</evidence>
<dbReference type="InterPro" id="IPR036271">
    <property type="entry name" value="Tet_transcr_reg_TetR-rel_C_sf"/>
</dbReference>
<feature type="DNA-binding region" description="H-T-H motif" evidence="4">
    <location>
        <begin position="34"/>
        <end position="53"/>
    </location>
</feature>
<dbReference type="AlphaFoldDB" id="M8DBB2"/>
<dbReference type="InterPro" id="IPR041612">
    <property type="entry name" value="YfiR_C"/>
</dbReference>
<dbReference type="Gene3D" id="1.10.10.60">
    <property type="entry name" value="Homeodomain-like"/>
    <property type="match status" value="1"/>
</dbReference>
<dbReference type="GO" id="GO:0003677">
    <property type="term" value="F:DNA binding"/>
    <property type="evidence" value="ECO:0007669"/>
    <property type="project" value="UniProtKB-UniRule"/>
</dbReference>
<gene>
    <name evidence="6" type="ORF">I532_21560</name>
</gene>
<keyword evidence="1" id="KW-0805">Transcription regulation</keyword>
<dbReference type="SUPFAM" id="SSF46689">
    <property type="entry name" value="Homeodomain-like"/>
    <property type="match status" value="1"/>
</dbReference>
<accession>M8DBB2</accession>
<keyword evidence="7" id="KW-1185">Reference proteome</keyword>
<dbReference type="OrthoDB" id="9814703at2"/>
<dbReference type="Pfam" id="PF17922">
    <property type="entry name" value="TetR_C_17"/>
    <property type="match status" value="1"/>
</dbReference>
<dbReference type="PRINTS" id="PR00455">
    <property type="entry name" value="HTHTETR"/>
</dbReference>
<dbReference type="InterPro" id="IPR009057">
    <property type="entry name" value="Homeodomain-like_sf"/>
</dbReference>
<dbReference type="RefSeq" id="WP_003391162.1">
    <property type="nucleotide sequence ID" value="NZ_APBN01000013.1"/>
</dbReference>
<evidence type="ECO:0000259" key="5">
    <source>
        <dbReference type="PROSITE" id="PS50977"/>
    </source>
</evidence>
<dbReference type="Gene3D" id="1.10.357.10">
    <property type="entry name" value="Tetracycline Repressor, domain 2"/>
    <property type="match status" value="1"/>
</dbReference>
<evidence type="ECO:0000313" key="6">
    <source>
        <dbReference type="EMBL" id="EMT50698.1"/>
    </source>
</evidence>
<keyword evidence="2 4" id="KW-0238">DNA-binding</keyword>
<dbReference type="PATRIC" id="fig|1300222.3.peg.4533"/>
<dbReference type="SUPFAM" id="SSF48498">
    <property type="entry name" value="Tetracyclin repressor-like, C-terminal domain"/>
    <property type="match status" value="1"/>
</dbReference>
<feature type="domain" description="HTH tetR-type" evidence="5">
    <location>
        <begin position="11"/>
        <end position="71"/>
    </location>
</feature>
<dbReference type="EMBL" id="APBN01000013">
    <property type="protein sequence ID" value="EMT50698.1"/>
    <property type="molecule type" value="Genomic_DNA"/>
</dbReference>
<evidence type="ECO:0000256" key="2">
    <source>
        <dbReference type="ARBA" id="ARBA00023125"/>
    </source>
</evidence>
<organism evidence="6 7">
    <name type="scientific">Brevibacillus borstelensis AK1</name>
    <dbReference type="NCBI Taxonomy" id="1300222"/>
    <lineage>
        <taxon>Bacteria</taxon>
        <taxon>Bacillati</taxon>
        <taxon>Bacillota</taxon>
        <taxon>Bacilli</taxon>
        <taxon>Bacillales</taxon>
        <taxon>Paenibacillaceae</taxon>
        <taxon>Brevibacillus</taxon>
    </lineage>
</organism>